<gene>
    <name evidence="1" type="ORF">DPMN_128558</name>
</gene>
<sequence>MCPACLGDCLVPSQTVWESPAGVNALLTPSQTVWESLAGTLKANSGQSNAFLFISRSFFYMYLLSSTPSTRVYGCHSLLPLFPLIFLGHQWPVLFLQQVLGLDNKLYKDIYFFFGPQMALTQNIAAFVFHFLRVITPSDVDGGIGNFPK</sequence>
<organism evidence="1 2">
    <name type="scientific">Dreissena polymorpha</name>
    <name type="common">Zebra mussel</name>
    <name type="synonym">Mytilus polymorpha</name>
    <dbReference type="NCBI Taxonomy" id="45954"/>
    <lineage>
        <taxon>Eukaryota</taxon>
        <taxon>Metazoa</taxon>
        <taxon>Spiralia</taxon>
        <taxon>Lophotrochozoa</taxon>
        <taxon>Mollusca</taxon>
        <taxon>Bivalvia</taxon>
        <taxon>Autobranchia</taxon>
        <taxon>Heteroconchia</taxon>
        <taxon>Euheterodonta</taxon>
        <taxon>Imparidentia</taxon>
        <taxon>Neoheterodontei</taxon>
        <taxon>Myida</taxon>
        <taxon>Dreissenoidea</taxon>
        <taxon>Dreissenidae</taxon>
        <taxon>Dreissena</taxon>
    </lineage>
</organism>
<dbReference type="AlphaFoldDB" id="A0A9D4H459"/>
<reference evidence="1" key="2">
    <citation type="submission" date="2020-11" db="EMBL/GenBank/DDBJ databases">
        <authorList>
            <person name="McCartney M.A."/>
            <person name="Auch B."/>
            <person name="Kono T."/>
            <person name="Mallez S."/>
            <person name="Becker A."/>
            <person name="Gohl D.M."/>
            <person name="Silverstein K.A.T."/>
            <person name="Koren S."/>
            <person name="Bechman K.B."/>
            <person name="Herman A."/>
            <person name="Abrahante J.E."/>
            <person name="Garbe J."/>
        </authorList>
    </citation>
    <scope>NUCLEOTIDE SEQUENCE</scope>
    <source>
        <strain evidence="1">Duluth1</strain>
        <tissue evidence="1">Whole animal</tissue>
    </source>
</reference>
<dbReference type="Proteomes" id="UP000828390">
    <property type="component" value="Unassembled WGS sequence"/>
</dbReference>
<keyword evidence="2" id="KW-1185">Reference proteome</keyword>
<protein>
    <submittedName>
        <fullName evidence="1">Uncharacterized protein</fullName>
    </submittedName>
</protein>
<dbReference type="EMBL" id="JAIWYP010000005">
    <property type="protein sequence ID" value="KAH3826649.1"/>
    <property type="molecule type" value="Genomic_DNA"/>
</dbReference>
<evidence type="ECO:0000313" key="2">
    <source>
        <dbReference type="Proteomes" id="UP000828390"/>
    </source>
</evidence>
<reference evidence="1" key="1">
    <citation type="journal article" date="2019" name="bioRxiv">
        <title>The Genome of the Zebra Mussel, Dreissena polymorpha: A Resource for Invasive Species Research.</title>
        <authorList>
            <person name="McCartney M.A."/>
            <person name="Auch B."/>
            <person name="Kono T."/>
            <person name="Mallez S."/>
            <person name="Zhang Y."/>
            <person name="Obille A."/>
            <person name="Becker A."/>
            <person name="Abrahante J.E."/>
            <person name="Garbe J."/>
            <person name="Badalamenti J.P."/>
            <person name="Herman A."/>
            <person name="Mangelson H."/>
            <person name="Liachko I."/>
            <person name="Sullivan S."/>
            <person name="Sone E.D."/>
            <person name="Koren S."/>
            <person name="Silverstein K.A.T."/>
            <person name="Beckman K.B."/>
            <person name="Gohl D.M."/>
        </authorList>
    </citation>
    <scope>NUCLEOTIDE SEQUENCE</scope>
    <source>
        <strain evidence="1">Duluth1</strain>
        <tissue evidence="1">Whole animal</tissue>
    </source>
</reference>
<name>A0A9D4H459_DREPO</name>
<accession>A0A9D4H459</accession>
<proteinExistence type="predicted"/>
<evidence type="ECO:0000313" key="1">
    <source>
        <dbReference type="EMBL" id="KAH3826649.1"/>
    </source>
</evidence>
<comment type="caution">
    <text evidence="1">The sequence shown here is derived from an EMBL/GenBank/DDBJ whole genome shotgun (WGS) entry which is preliminary data.</text>
</comment>